<dbReference type="PROSITE" id="PS51257">
    <property type="entry name" value="PROKAR_LIPOPROTEIN"/>
    <property type="match status" value="1"/>
</dbReference>
<dbReference type="EMBL" id="PJCG01000072">
    <property type="protein sequence ID" value="PKI19021.1"/>
    <property type="molecule type" value="Genomic_DNA"/>
</dbReference>
<evidence type="ECO:0000313" key="1">
    <source>
        <dbReference type="EMBL" id="PKI19021.1"/>
    </source>
</evidence>
<organism evidence="1 2">
    <name type="scientific">Pseudomonas monteilii</name>
    <dbReference type="NCBI Taxonomy" id="76759"/>
    <lineage>
        <taxon>Bacteria</taxon>
        <taxon>Pseudomonadati</taxon>
        <taxon>Pseudomonadota</taxon>
        <taxon>Gammaproteobacteria</taxon>
        <taxon>Pseudomonadales</taxon>
        <taxon>Pseudomonadaceae</taxon>
        <taxon>Pseudomonas</taxon>
    </lineage>
</organism>
<gene>
    <name evidence="1" type="ORF">CXB65_24185</name>
</gene>
<dbReference type="Proteomes" id="UP000233399">
    <property type="component" value="Unassembled WGS sequence"/>
</dbReference>
<protein>
    <recommendedName>
        <fullName evidence="3">Lipoprotein</fullName>
    </recommendedName>
</protein>
<accession>A0A2N1IL89</accession>
<sequence length="83" mass="9350">MDREKLKFGLLGAVFIFAGCTASEHSNYLEGLAGTLFQIKSDQRREALESVSKDNYVDPVRAEVKTSTVDYPEQVMSVNIFTW</sequence>
<dbReference type="RefSeq" id="WP_021782640.1">
    <property type="nucleotide sequence ID" value="NZ_KK214939.1"/>
</dbReference>
<reference evidence="1 2" key="1">
    <citation type="submission" date="2017-12" db="EMBL/GenBank/DDBJ databases">
        <title>Isolation and characterization of an aerobic denitrifying Pseudomonas monteilii CY06 from aquaculture ponds.</title>
        <authorList>
            <person name="Ma Q."/>
            <person name="Cai Y."/>
            <person name="He Z."/>
        </authorList>
    </citation>
    <scope>NUCLEOTIDE SEQUENCE [LARGE SCALE GENOMIC DNA]</scope>
    <source>
        <strain evidence="1 2">CY06</strain>
    </source>
</reference>
<proteinExistence type="predicted"/>
<evidence type="ECO:0000313" key="2">
    <source>
        <dbReference type="Proteomes" id="UP000233399"/>
    </source>
</evidence>
<comment type="caution">
    <text evidence="1">The sequence shown here is derived from an EMBL/GenBank/DDBJ whole genome shotgun (WGS) entry which is preliminary data.</text>
</comment>
<dbReference type="AlphaFoldDB" id="A0A2N1IL89"/>
<evidence type="ECO:0008006" key="3">
    <source>
        <dbReference type="Google" id="ProtNLM"/>
    </source>
</evidence>
<name>A0A2N1IL89_9PSED</name>